<dbReference type="InParanoid" id="A0A2P6MYR0"/>
<protein>
    <submittedName>
        <fullName evidence="1">Uncharacterized protein</fullName>
    </submittedName>
</protein>
<name>A0A2P6MYR0_9EUKA</name>
<reference evidence="1 2" key="1">
    <citation type="journal article" date="2018" name="Genome Biol. Evol.">
        <title>Multiple Roots of Fruiting Body Formation in Amoebozoa.</title>
        <authorList>
            <person name="Hillmann F."/>
            <person name="Forbes G."/>
            <person name="Novohradska S."/>
            <person name="Ferling I."/>
            <person name="Riege K."/>
            <person name="Groth M."/>
            <person name="Westermann M."/>
            <person name="Marz M."/>
            <person name="Spaller T."/>
            <person name="Winckler T."/>
            <person name="Schaap P."/>
            <person name="Glockner G."/>
        </authorList>
    </citation>
    <scope>NUCLEOTIDE SEQUENCE [LARGE SCALE GENOMIC DNA]</scope>
    <source>
        <strain evidence="1 2">Jena</strain>
    </source>
</reference>
<evidence type="ECO:0000313" key="2">
    <source>
        <dbReference type="Proteomes" id="UP000241769"/>
    </source>
</evidence>
<feature type="non-terminal residue" evidence="1">
    <location>
        <position position="60"/>
    </location>
</feature>
<comment type="caution">
    <text evidence="1">The sequence shown here is derived from an EMBL/GenBank/DDBJ whole genome shotgun (WGS) entry which is preliminary data.</text>
</comment>
<proteinExistence type="predicted"/>
<keyword evidence="2" id="KW-1185">Reference proteome</keyword>
<organism evidence="1 2">
    <name type="scientific">Planoprotostelium fungivorum</name>
    <dbReference type="NCBI Taxonomy" id="1890364"/>
    <lineage>
        <taxon>Eukaryota</taxon>
        <taxon>Amoebozoa</taxon>
        <taxon>Evosea</taxon>
        <taxon>Variosea</taxon>
        <taxon>Cavosteliida</taxon>
        <taxon>Cavosteliaceae</taxon>
        <taxon>Planoprotostelium</taxon>
    </lineage>
</organism>
<accession>A0A2P6MYR0</accession>
<evidence type="ECO:0000313" key="1">
    <source>
        <dbReference type="EMBL" id="PRP76839.1"/>
    </source>
</evidence>
<dbReference type="EMBL" id="MDYQ01000298">
    <property type="protein sequence ID" value="PRP76839.1"/>
    <property type="molecule type" value="Genomic_DNA"/>
</dbReference>
<dbReference type="Proteomes" id="UP000241769">
    <property type="component" value="Unassembled WGS sequence"/>
</dbReference>
<sequence length="60" mass="6626">MELGDERIVTVEEMIGIIHATIEGTMTTDGTIAATETMLPKVVDPWALQQESFTFGRTNK</sequence>
<dbReference type="AlphaFoldDB" id="A0A2P6MYR0"/>
<gene>
    <name evidence="1" type="ORF">PROFUN_14769</name>
</gene>